<feature type="domain" description="HTH araC/xylS-type" evidence="5">
    <location>
        <begin position="256"/>
        <end position="359"/>
    </location>
</feature>
<keyword evidence="4" id="KW-1133">Transmembrane helix</keyword>
<evidence type="ECO:0000313" key="6">
    <source>
        <dbReference type="EMBL" id="MDT0606019.1"/>
    </source>
</evidence>
<accession>A0ABU3A779</accession>
<dbReference type="InterPro" id="IPR009057">
    <property type="entry name" value="Homeodomain-like_sf"/>
</dbReference>
<dbReference type="InterPro" id="IPR018060">
    <property type="entry name" value="HTH_AraC"/>
</dbReference>
<dbReference type="Pfam" id="PF12833">
    <property type="entry name" value="HTH_18"/>
    <property type="match status" value="1"/>
</dbReference>
<feature type="transmembrane region" description="Helical" evidence="4">
    <location>
        <begin position="134"/>
        <end position="154"/>
    </location>
</feature>
<keyword evidence="4" id="KW-0812">Transmembrane</keyword>
<feature type="transmembrane region" description="Helical" evidence="4">
    <location>
        <begin position="99"/>
        <end position="122"/>
    </location>
</feature>
<feature type="transmembrane region" description="Helical" evidence="4">
    <location>
        <begin position="201"/>
        <end position="225"/>
    </location>
</feature>
<dbReference type="Proteomes" id="UP001255246">
    <property type="component" value="Unassembled WGS sequence"/>
</dbReference>
<keyword evidence="3" id="KW-0804">Transcription</keyword>
<keyword evidence="1" id="KW-0805">Transcription regulation</keyword>
<protein>
    <submittedName>
        <fullName evidence="6">Helix-turn-helix domain-containing protein</fullName>
    </submittedName>
</protein>
<proteinExistence type="predicted"/>
<dbReference type="Gene3D" id="1.10.10.60">
    <property type="entry name" value="Homeodomain-like"/>
    <property type="match status" value="1"/>
</dbReference>
<dbReference type="PROSITE" id="PS01124">
    <property type="entry name" value="HTH_ARAC_FAMILY_2"/>
    <property type="match status" value="1"/>
</dbReference>
<keyword evidence="2" id="KW-0238">DNA-binding</keyword>
<evidence type="ECO:0000256" key="1">
    <source>
        <dbReference type="ARBA" id="ARBA00023015"/>
    </source>
</evidence>
<evidence type="ECO:0000313" key="7">
    <source>
        <dbReference type="Proteomes" id="UP001255246"/>
    </source>
</evidence>
<dbReference type="SUPFAM" id="SSF46689">
    <property type="entry name" value="Homeodomain-like"/>
    <property type="match status" value="1"/>
</dbReference>
<feature type="transmembrane region" description="Helical" evidence="4">
    <location>
        <begin position="174"/>
        <end position="195"/>
    </location>
</feature>
<evidence type="ECO:0000259" key="5">
    <source>
        <dbReference type="PROSITE" id="PS01124"/>
    </source>
</evidence>
<evidence type="ECO:0000256" key="4">
    <source>
        <dbReference type="SAM" id="Phobius"/>
    </source>
</evidence>
<dbReference type="EMBL" id="JAVRHR010000001">
    <property type="protein sequence ID" value="MDT0606019.1"/>
    <property type="molecule type" value="Genomic_DNA"/>
</dbReference>
<keyword evidence="7" id="KW-1185">Reference proteome</keyword>
<evidence type="ECO:0000256" key="3">
    <source>
        <dbReference type="ARBA" id="ARBA00023163"/>
    </source>
</evidence>
<keyword evidence="4" id="KW-0472">Membrane</keyword>
<name>A0ABU3A779_9FLAO</name>
<organism evidence="6 7">
    <name type="scientific">Croceitalea rosinachiae</name>
    <dbReference type="NCBI Taxonomy" id="3075596"/>
    <lineage>
        <taxon>Bacteria</taxon>
        <taxon>Pseudomonadati</taxon>
        <taxon>Bacteroidota</taxon>
        <taxon>Flavobacteriia</taxon>
        <taxon>Flavobacteriales</taxon>
        <taxon>Flavobacteriaceae</taxon>
        <taxon>Croceitalea</taxon>
    </lineage>
</organism>
<feature type="transmembrane region" description="Helical" evidence="4">
    <location>
        <begin position="6"/>
        <end position="27"/>
    </location>
</feature>
<sequence length="363" mass="41875">MKLEFIIWTLFFLIIAGQGFLLAYLLVSRPNLDKRSGCSLAASVLAFTIMLLFWVGFWNGISNHNILYNLLFYPIPFLLGPSFYDYVTKITNGHSKRFSFHLIPSSITLVYSTAVFIYWIITDTLFIEKDISDFFIYQLHTISFVAYSIASFKAIQKKLNTIQLGLPDDFSLKLVRISVFLFGLFAIFSFTNFFFNRVLEIAIFMDLGLAVLSCVLIYSIGHLGLKQITISSTDKKNIGQYSKSSLKQENTDNLMNAMVSYMEEEKPYLQCNYRIDDLVNATQIPSHHISELLNKYYNQNFSEFTNSYRVKEAIKILSVHDTSYKISSVGYDVGFNSDTTFYAWFKRITGLSPRRYQQKKTPI</sequence>
<dbReference type="PROSITE" id="PS00041">
    <property type="entry name" value="HTH_ARAC_FAMILY_1"/>
    <property type="match status" value="1"/>
</dbReference>
<feature type="transmembrane region" description="Helical" evidence="4">
    <location>
        <begin position="39"/>
        <end position="60"/>
    </location>
</feature>
<comment type="caution">
    <text evidence="6">The sequence shown here is derived from an EMBL/GenBank/DDBJ whole genome shotgun (WGS) entry which is preliminary data.</text>
</comment>
<gene>
    <name evidence="6" type="ORF">RM706_03215</name>
</gene>
<dbReference type="RefSeq" id="WP_311349581.1">
    <property type="nucleotide sequence ID" value="NZ_JAVRHR010000001.1"/>
</dbReference>
<evidence type="ECO:0000256" key="2">
    <source>
        <dbReference type="ARBA" id="ARBA00023125"/>
    </source>
</evidence>
<dbReference type="PANTHER" id="PTHR43280:SF29">
    <property type="entry name" value="ARAC-FAMILY TRANSCRIPTIONAL REGULATOR"/>
    <property type="match status" value="1"/>
</dbReference>
<reference evidence="6 7" key="1">
    <citation type="submission" date="2023-09" db="EMBL/GenBank/DDBJ databases">
        <authorList>
            <person name="Rey-Velasco X."/>
        </authorList>
    </citation>
    <scope>NUCLEOTIDE SEQUENCE [LARGE SCALE GENOMIC DNA]</scope>
    <source>
        <strain evidence="6 7">F388</strain>
    </source>
</reference>
<dbReference type="PANTHER" id="PTHR43280">
    <property type="entry name" value="ARAC-FAMILY TRANSCRIPTIONAL REGULATOR"/>
    <property type="match status" value="1"/>
</dbReference>
<dbReference type="InterPro" id="IPR018062">
    <property type="entry name" value="HTH_AraC-typ_CS"/>
</dbReference>
<feature type="transmembrane region" description="Helical" evidence="4">
    <location>
        <begin position="66"/>
        <end position="87"/>
    </location>
</feature>
<dbReference type="SMART" id="SM00342">
    <property type="entry name" value="HTH_ARAC"/>
    <property type="match status" value="1"/>
</dbReference>